<evidence type="ECO:0000313" key="3">
    <source>
        <dbReference type="Proteomes" id="UP000257109"/>
    </source>
</evidence>
<feature type="non-terminal residue" evidence="2">
    <location>
        <position position="1"/>
    </location>
</feature>
<keyword evidence="3" id="KW-1185">Reference proteome</keyword>
<dbReference type="AlphaFoldDB" id="A0A371EVF7"/>
<accession>A0A371EVF7</accession>
<dbReference type="PANTHER" id="PTHR11439:SF442">
    <property type="entry name" value="CYSTEINE-RICH RLK (RECEPTOR-LIKE PROTEIN KINASE) 8"/>
    <property type="match status" value="1"/>
</dbReference>
<dbReference type="Proteomes" id="UP000257109">
    <property type="component" value="Unassembled WGS sequence"/>
</dbReference>
<comment type="caution">
    <text evidence="2">The sequence shown here is derived from an EMBL/GenBank/DDBJ whole genome shotgun (WGS) entry which is preliminary data.</text>
</comment>
<evidence type="ECO:0000313" key="2">
    <source>
        <dbReference type="EMBL" id="RDX69939.1"/>
    </source>
</evidence>
<dbReference type="Pfam" id="PF07727">
    <property type="entry name" value="RVT_2"/>
    <property type="match status" value="1"/>
</dbReference>
<gene>
    <name evidence="2" type="primary">GIP</name>
    <name evidence="2" type="ORF">CR513_50877</name>
</gene>
<sequence length="134" mass="15895">MRMMVELKFFLGLQIKQEKDGIYIHQTKYVKELLKKFNLEDCKTMSTPMHPTSILSLDETNKKIDQSSYKDIMFNVFFCAPFQFDSRESHLIVVKHIFRYLKGTTNLGLCYKKSNQYKLKGYNDIDFGGDRIER</sequence>
<dbReference type="STRING" id="157652.A0A371EVF7"/>
<dbReference type="EMBL" id="QJKJ01011904">
    <property type="protein sequence ID" value="RDX69939.1"/>
    <property type="molecule type" value="Genomic_DNA"/>
</dbReference>
<proteinExistence type="predicted"/>
<reference evidence="2" key="1">
    <citation type="submission" date="2018-05" db="EMBL/GenBank/DDBJ databases">
        <title>Draft genome of Mucuna pruriens seed.</title>
        <authorList>
            <person name="Nnadi N.E."/>
            <person name="Vos R."/>
            <person name="Hasami M.H."/>
            <person name="Devisetty U.K."/>
            <person name="Aguiy J.C."/>
        </authorList>
    </citation>
    <scope>NUCLEOTIDE SEQUENCE [LARGE SCALE GENOMIC DNA]</scope>
    <source>
        <strain evidence="2">JCA_2017</strain>
    </source>
</reference>
<organism evidence="2 3">
    <name type="scientific">Mucuna pruriens</name>
    <name type="common">Velvet bean</name>
    <name type="synonym">Dolichos pruriens</name>
    <dbReference type="NCBI Taxonomy" id="157652"/>
    <lineage>
        <taxon>Eukaryota</taxon>
        <taxon>Viridiplantae</taxon>
        <taxon>Streptophyta</taxon>
        <taxon>Embryophyta</taxon>
        <taxon>Tracheophyta</taxon>
        <taxon>Spermatophyta</taxon>
        <taxon>Magnoliopsida</taxon>
        <taxon>eudicotyledons</taxon>
        <taxon>Gunneridae</taxon>
        <taxon>Pentapetalae</taxon>
        <taxon>rosids</taxon>
        <taxon>fabids</taxon>
        <taxon>Fabales</taxon>
        <taxon>Fabaceae</taxon>
        <taxon>Papilionoideae</taxon>
        <taxon>50 kb inversion clade</taxon>
        <taxon>NPAAA clade</taxon>
        <taxon>indigoferoid/millettioid clade</taxon>
        <taxon>Phaseoleae</taxon>
        <taxon>Mucuna</taxon>
    </lineage>
</organism>
<dbReference type="OrthoDB" id="1408760at2759"/>
<evidence type="ECO:0000259" key="1">
    <source>
        <dbReference type="Pfam" id="PF07727"/>
    </source>
</evidence>
<protein>
    <submittedName>
        <fullName evidence="2">Copia protein</fullName>
    </submittedName>
</protein>
<dbReference type="InterPro" id="IPR013103">
    <property type="entry name" value="RVT_2"/>
</dbReference>
<name>A0A371EVF7_MUCPR</name>
<dbReference type="PANTHER" id="PTHR11439">
    <property type="entry name" value="GAG-POL-RELATED RETROTRANSPOSON"/>
    <property type="match status" value="1"/>
</dbReference>
<feature type="domain" description="Reverse transcriptase Ty1/copia-type" evidence="1">
    <location>
        <begin position="1"/>
        <end position="50"/>
    </location>
</feature>